<gene>
    <name evidence="1" type="ORF">NCTC13071_00453</name>
</gene>
<evidence type="ECO:0000313" key="2">
    <source>
        <dbReference type="Proteomes" id="UP000274578"/>
    </source>
</evidence>
<dbReference type="AlphaFoldDB" id="A0A448L3B2"/>
<dbReference type="Proteomes" id="UP000274578">
    <property type="component" value="Chromosome 1"/>
</dbReference>
<evidence type="ECO:0000313" key="1">
    <source>
        <dbReference type="EMBL" id="VEH14476.1"/>
    </source>
</evidence>
<dbReference type="KEGG" id="poc:NCTC13071_00453"/>
<dbReference type="EMBL" id="LR134384">
    <property type="protein sequence ID" value="VEH14476.1"/>
    <property type="molecule type" value="Genomic_DNA"/>
</dbReference>
<organism evidence="1 2">
    <name type="scientific">Segatella oris</name>
    <dbReference type="NCBI Taxonomy" id="28135"/>
    <lineage>
        <taxon>Bacteria</taxon>
        <taxon>Pseudomonadati</taxon>
        <taxon>Bacteroidota</taxon>
        <taxon>Bacteroidia</taxon>
        <taxon>Bacteroidales</taxon>
        <taxon>Prevotellaceae</taxon>
        <taxon>Segatella</taxon>
    </lineage>
</organism>
<proteinExistence type="predicted"/>
<sequence>MISLLLNTMKWRYFAQNTAKLINIAYNKGQHKQANDFLFAPQQTTASAPFQPISFR</sequence>
<protein>
    <submittedName>
        <fullName evidence="1">Uncharacterized protein</fullName>
    </submittedName>
</protein>
<reference evidence="1 2" key="1">
    <citation type="submission" date="2018-12" db="EMBL/GenBank/DDBJ databases">
        <authorList>
            <consortium name="Pathogen Informatics"/>
        </authorList>
    </citation>
    <scope>NUCLEOTIDE SEQUENCE [LARGE SCALE GENOMIC DNA]</scope>
    <source>
        <strain evidence="1 2">NCTC13071</strain>
    </source>
</reference>
<name>A0A448L3B2_9BACT</name>
<accession>A0A448L3B2</accession>